<dbReference type="Pfam" id="PF00871">
    <property type="entry name" value="Acetate_kinase"/>
    <property type="match status" value="1"/>
</dbReference>
<dbReference type="EC" id="2.7.2.1" evidence="9"/>
<feature type="binding site" evidence="9">
    <location>
        <position position="379"/>
    </location>
    <ligand>
        <name>Mg(2+)</name>
        <dbReference type="ChEBI" id="CHEBI:18420"/>
    </ligand>
</feature>
<feature type="active site" description="Proton donor/acceptor" evidence="9">
    <location>
        <position position="147"/>
    </location>
</feature>
<keyword evidence="2 9" id="KW-0963">Cytoplasm</keyword>
<evidence type="ECO:0000256" key="5">
    <source>
        <dbReference type="ARBA" id="ARBA00022741"/>
    </source>
</evidence>
<comment type="function">
    <text evidence="9">Catalyzes the formation of acetyl phosphate from acetate and ATP. Can also catalyze the reverse reaction.</text>
</comment>
<dbReference type="SUPFAM" id="SSF53067">
    <property type="entry name" value="Actin-like ATPase domain"/>
    <property type="match status" value="2"/>
</dbReference>
<feature type="binding site" evidence="9">
    <location>
        <position position="7"/>
    </location>
    <ligand>
        <name>Mg(2+)</name>
        <dbReference type="ChEBI" id="CHEBI:18420"/>
    </ligand>
</feature>
<dbReference type="AlphaFoldDB" id="A0A1H4QHG2"/>
<keyword evidence="5 9" id="KW-0547">Nucleotide-binding</keyword>
<dbReference type="NCBIfam" id="TIGR00016">
    <property type="entry name" value="ackA"/>
    <property type="match status" value="1"/>
</dbReference>
<dbReference type="InterPro" id="IPR023865">
    <property type="entry name" value="Aliphatic_acid_kinase_CS"/>
</dbReference>
<comment type="catalytic activity">
    <reaction evidence="9">
        <text>acetate + ATP = acetyl phosphate + ADP</text>
        <dbReference type="Rhea" id="RHEA:11352"/>
        <dbReference type="ChEBI" id="CHEBI:22191"/>
        <dbReference type="ChEBI" id="CHEBI:30089"/>
        <dbReference type="ChEBI" id="CHEBI:30616"/>
        <dbReference type="ChEBI" id="CHEBI:456216"/>
        <dbReference type="EC" id="2.7.2.1"/>
    </reaction>
</comment>
<protein>
    <recommendedName>
        <fullName evidence="9">Acetate kinase</fullName>
        <ecNumber evidence="9">2.7.2.1</ecNumber>
    </recommendedName>
    <alternativeName>
        <fullName evidence="9">Acetokinase</fullName>
    </alternativeName>
</protein>
<dbReference type="PROSITE" id="PS01076">
    <property type="entry name" value="ACETATE_KINASE_2"/>
    <property type="match status" value="1"/>
</dbReference>
<feature type="binding site" evidence="9">
    <location>
        <position position="14"/>
    </location>
    <ligand>
        <name>ATP</name>
        <dbReference type="ChEBI" id="CHEBI:30616"/>
    </ligand>
</feature>
<dbReference type="Gene3D" id="3.30.420.40">
    <property type="match status" value="2"/>
</dbReference>
<keyword evidence="4 9" id="KW-0479">Metal-binding</keyword>
<organism evidence="11 12">
    <name type="scientific">Terriglobus roseus</name>
    <dbReference type="NCBI Taxonomy" id="392734"/>
    <lineage>
        <taxon>Bacteria</taxon>
        <taxon>Pseudomonadati</taxon>
        <taxon>Acidobacteriota</taxon>
        <taxon>Terriglobia</taxon>
        <taxon>Terriglobales</taxon>
        <taxon>Acidobacteriaceae</taxon>
        <taxon>Terriglobus</taxon>
    </lineage>
</organism>
<dbReference type="GO" id="GO:0008776">
    <property type="term" value="F:acetate kinase activity"/>
    <property type="evidence" value="ECO:0007669"/>
    <property type="project" value="UniProtKB-UniRule"/>
</dbReference>
<evidence type="ECO:0000256" key="4">
    <source>
        <dbReference type="ARBA" id="ARBA00022723"/>
    </source>
</evidence>
<dbReference type="HAMAP" id="MF_00020">
    <property type="entry name" value="Acetate_kinase"/>
    <property type="match status" value="1"/>
</dbReference>
<gene>
    <name evidence="9" type="primary">ackA</name>
    <name evidence="11" type="ORF">SAMN05443244_2872</name>
</gene>
<dbReference type="GO" id="GO:0000287">
    <property type="term" value="F:magnesium ion binding"/>
    <property type="evidence" value="ECO:0007669"/>
    <property type="project" value="UniProtKB-UniRule"/>
</dbReference>
<comment type="subcellular location">
    <subcellularLocation>
        <location evidence="9">Cytoplasm</location>
    </subcellularLocation>
</comment>
<evidence type="ECO:0000256" key="7">
    <source>
        <dbReference type="ARBA" id="ARBA00022840"/>
    </source>
</evidence>
<feature type="binding site" evidence="9">
    <location>
        <begin position="203"/>
        <end position="207"/>
    </location>
    <ligand>
        <name>ATP</name>
        <dbReference type="ChEBI" id="CHEBI:30616"/>
    </ligand>
</feature>
<comment type="subunit">
    <text evidence="9">Homodimer.</text>
</comment>
<evidence type="ECO:0000256" key="2">
    <source>
        <dbReference type="ARBA" id="ARBA00022490"/>
    </source>
</evidence>
<comment type="similarity">
    <text evidence="1 9 10">Belongs to the acetokinase family.</text>
</comment>
<dbReference type="PROSITE" id="PS01075">
    <property type="entry name" value="ACETATE_KINASE_1"/>
    <property type="match status" value="1"/>
</dbReference>
<evidence type="ECO:0000256" key="6">
    <source>
        <dbReference type="ARBA" id="ARBA00022777"/>
    </source>
</evidence>
<dbReference type="OrthoDB" id="9802453at2"/>
<dbReference type="InterPro" id="IPR004372">
    <property type="entry name" value="Ac/propionate_kinase"/>
</dbReference>
<name>A0A1H4QHG2_9BACT</name>
<comment type="pathway">
    <text evidence="9">Metabolic intermediate biosynthesis; acetyl-CoA biosynthesis; acetyl-CoA from acetate: step 1/2.</text>
</comment>
<evidence type="ECO:0000256" key="3">
    <source>
        <dbReference type="ARBA" id="ARBA00022679"/>
    </source>
</evidence>
<dbReference type="EMBL" id="FNSD01000001">
    <property type="protein sequence ID" value="SEC18942.1"/>
    <property type="molecule type" value="Genomic_DNA"/>
</dbReference>
<dbReference type="Proteomes" id="UP000182409">
    <property type="component" value="Unassembled WGS sequence"/>
</dbReference>
<evidence type="ECO:0000313" key="11">
    <source>
        <dbReference type="EMBL" id="SEC18942.1"/>
    </source>
</evidence>
<evidence type="ECO:0000256" key="9">
    <source>
        <dbReference type="HAMAP-Rule" id="MF_00020"/>
    </source>
</evidence>
<sequence length="395" mass="41783">MNVLVLNAGSSSIKFSLFNLYDETSDPRLLLDGELSDTAKPQATLEFSQDDQAKEKRSVPGGGNNAAAIGSVLDTVASANAGKVDAVGYRVVHPGPHITGHARVTETLLKELEAAAAFAPLHDPEAVDLIRETMRRMPGIPHVACFDTVFHQTMPEEASTYPIPKDLRDRGVKRYGFHGLSCESVVRQLRLAGPLPQRLVIAHLGSGCSVTAVLDGLSVDTTMGLTPTGGIVMGTRPGDLDPGLMLYLLRREEGPDAAKNVEHLLNHDAGMVALTGLPNDMKAVRQAAATGNHAALLALKIFTRGIRKAIGSFAWLMGGLDAIVFTGGIGEHDAATRLEVLAGSDVSINSSLNQLQDQNLHSISASDSKTAVFAVTAQEDLVIALHAKRIVSADA</sequence>
<feature type="binding site" evidence="9">
    <location>
        <position position="90"/>
    </location>
    <ligand>
        <name>substrate</name>
    </ligand>
</feature>
<proteinExistence type="inferred from homology"/>
<evidence type="ECO:0000256" key="10">
    <source>
        <dbReference type="RuleBase" id="RU003835"/>
    </source>
</evidence>
<dbReference type="RefSeq" id="WP_074654655.1">
    <property type="nucleotide sequence ID" value="NZ_FNSD01000001.1"/>
</dbReference>
<accession>A0A1H4QHG2</accession>
<dbReference type="GO" id="GO:0005829">
    <property type="term" value="C:cytosol"/>
    <property type="evidence" value="ECO:0007669"/>
    <property type="project" value="TreeGrafter"/>
</dbReference>
<keyword evidence="7 9" id="KW-0067">ATP-binding</keyword>
<dbReference type="UniPathway" id="UPA00340">
    <property type="reaction ID" value="UER00458"/>
</dbReference>
<dbReference type="PANTHER" id="PTHR21060">
    <property type="entry name" value="ACETATE KINASE"/>
    <property type="match status" value="1"/>
</dbReference>
<feature type="site" description="Transition state stabilizer" evidence="9">
    <location>
        <position position="178"/>
    </location>
</feature>
<dbReference type="PANTHER" id="PTHR21060:SF21">
    <property type="entry name" value="ACETATE KINASE"/>
    <property type="match status" value="1"/>
</dbReference>
<dbReference type="GO" id="GO:0006083">
    <property type="term" value="P:acetate metabolic process"/>
    <property type="evidence" value="ECO:0007669"/>
    <property type="project" value="TreeGrafter"/>
</dbReference>
<dbReference type="InterPro" id="IPR000890">
    <property type="entry name" value="Aliphatic_acid_kin_short-chain"/>
</dbReference>
<keyword evidence="8 9" id="KW-0460">Magnesium</keyword>
<comment type="caution">
    <text evidence="9">Lacks conserved residue(s) required for the propagation of feature annotation.</text>
</comment>
<dbReference type="InterPro" id="IPR043129">
    <property type="entry name" value="ATPase_NBD"/>
</dbReference>
<dbReference type="GO" id="GO:0005524">
    <property type="term" value="F:ATP binding"/>
    <property type="evidence" value="ECO:0007669"/>
    <property type="project" value="UniProtKB-KW"/>
</dbReference>
<dbReference type="PRINTS" id="PR00471">
    <property type="entry name" value="ACETATEKNASE"/>
</dbReference>
<reference evidence="11 12" key="1">
    <citation type="submission" date="2016-10" db="EMBL/GenBank/DDBJ databases">
        <authorList>
            <person name="de Groot N.N."/>
        </authorList>
    </citation>
    <scope>NUCLEOTIDE SEQUENCE [LARGE SCALE GENOMIC DNA]</scope>
    <source>
        <strain evidence="11 12">AB35.6</strain>
    </source>
</reference>
<dbReference type="GO" id="GO:0006085">
    <property type="term" value="P:acetyl-CoA biosynthetic process"/>
    <property type="evidence" value="ECO:0007669"/>
    <property type="project" value="UniProtKB-UniRule"/>
</dbReference>
<keyword evidence="6 9" id="KW-0418">Kinase</keyword>
<dbReference type="PIRSF" id="PIRSF000722">
    <property type="entry name" value="Acetate_prop_kin"/>
    <property type="match status" value="1"/>
</dbReference>
<evidence type="ECO:0000256" key="8">
    <source>
        <dbReference type="ARBA" id="ARBA00022842"/>
    </source>
</evidence>
<evidence type="ECO:0000313" key="12">
    <source>
        <dbReference type="Proteomes" id="UP000182409"/>
    </source>
</evidence>
<comment type="cofactor">
    <cofactor evidence="9">
        <name>Mg(2+)</name>
        <dbReference type="ChEBI" id="CHEBI:18420"/>
    </cofactor>
    <cofactor evidence="9">
        <name>Mn(2+)</name>
        <dbReference type="ChEBI" id="CHEBI:29035"/>
    </cofactor>
    <text evidence="9">Mg(2+). Can also accept Mn(2+).</text>
</comment>
<keyword evidence="3 9" id="KW-0808">Transferase</keyword>
<feature type="site" description="Transition state stabilizer" evidence="9">
    <location>
        <position position="236"/>
    </location>
</feature>
<evidence type="ECO:0000256" key="1">
    <source>
        <dbReference type="ARBA" id="ARBA00008748"/>
    </source>
</evidence>
<feature type="binding site" evidence="9">
    <location>
        <begin position="328"/>
        <end position="332"/>
    </location>
    <ligand>
        <name>ATP</name>
        <dbReference type="ChEBI" id="CHEBI:30616"/>
    </ligand>
</feature>